<organism evidence="12 13">
    <name type="scientific">Saccoglossus kowalevskii</name>
    <name type="common">Acorn worm</name>
    <dbReference type="NCBI Taxonomy" id="10224"/>
    <lineage>
        <taxon>Eukaryota</taxon>
        <taxon>Metazoa</taxon>
        <taxon>Hemichordata</taxon>
        <taxon>Enteropneusta</taxon>
        <taxon>Harrimaniidae</taxon>
        <taxon>Saccoglossus</taxon>
    </lineage>
</organism>
<dbReference type="GeneID" id="100368186"/>
<feature type="transmembrane region" description="Helical" evidence="10">
    <location>
        <begin position="187"/>
        <end position="212"/>
    </location>
</feature>
<dbReference type="Proteomes" id="UP000694865">
    <property type="component" value="Unplaced"/>
</dbReference>
<keyword evidence="12" id="KW-1185">Reference proteome</keyword>
<dbReference type="PRINTS" id="PR00237">
    <property type="entry name" value="GPCRRHODOPSN"/>
</dbReference>
<evidence type="ECO:0000256" key="5">
    <source>
        <dbReference type="ARBA" id="ARBA00023040"/>
    </source>
</evidence>
<dbReference type="PRINTS" id="PR01012">
    <property type="entry name" value="NRPEPTIDEYR"/>
</dbReference>
<feature type="transmembrane region" description="Helical" evidence="10">
    <location>
        <begin position="135"/>
        <end position="156"/>
    </location>
</feature>
<reference evidence="13" key="1">
    <citation type="submission" date="2025-08" db="UniProtKB">
        <authorList>
            <consortium name="RefSeq"/>
        </authorList>
    </citation>
    <scope>IDENTIFICATION</scope>
    <source>
        <tissue evidence="13">Testes</tissue>
    </source>
</reference>
<keyword evidence="4 10" id="KW-1133">Transmembrane helix</keyword>
<dbReference type="InterPro" id="IPR000611">
    <property type="entry name" value="NPY_rcpt"/>
</dbReference>
<dbReference type="PANTHER" id="PTHR45695">
    <property type="entry name" value="LEUCOKININ RECEPTOR-RELATED"/>
    <property type="match status" value="1"/>
</dbReference>
<dbReference type="PROSITE" id="PS00237">
    <property type="entry name" value="G_PROTEIN_RECEP_F1_1"/>
    <property type="match status" value="1"/>
</dbReference>
<gene>
    <name evidence="13" type="primary">LOC100368186</name>
</gene>
<name>A0ABM0MDL8_SACKO</name>
<dbReference type="PANTHER" id="PTHR45695:SF9">
    <property type="entry name" value="LEUCOKININ RECEPTOR"/>
    <property type="match status" value="1"/>
</dbReference>
<keyword evidence="5 9" id="KW-0297">G-protein coupled receptor</keyword>
<evidence type="ECO:0000256" key="3">
    <source>
        <dbReference type="ARBA" id="ARBA00022692"/>
    </source>
</evidence>
<dbReference type="RefSeq" id="XP_006818109.1">
    <property type="nucleotide sequence ID" value="XM_006818046.1"/>
</dbReference>
<feature type="domain" description="G-protein coupled receptors family 1 profile" evidence="11">
    <location>
        <begin position="46"/>
        <end position="247"/>
    </location>
</feature>
<comment type="subcellular location">
    <subcellularLocation>
        <location evidence="1">Membrane</location>
        <topology evidence="1">Multi-pass membrane protein</topology>
    </subcellularLocation>
</comment>
<keyword evidence="6 10" id="KW-0472">Membrane</keyword>
<evidence type="ECO:0000256" key="1">
    <source>
        <dbReference type="ARBA" id="ARBA00004141"/>
    </source>
</evidence>
<evidence type="ECO:0000256" key="2">
    <source>
        <dbReference type="ARBA" id="ARBA00010663"/>
    </source>
</evidence>
<evidence type="ECO:0000256" key="9">
    <source>
        <dbReference type="RuleBase" id="RU000688"/>
    </source>
</evidence>
<evidence type="ECO:0000256" key="6">
    <source>
        <dbReference type="ARBA" id="ARBA00023136"/>
    </source>
</evidence>
<evidence type="ECO:0000259" key="11">
    <source>
        <dbReference type="PROSITE" id="PS50262"/>
    </source>
</evidence>
<accession>A0ABM0MDL8</accession>
<dbReference type="InterPro" id="IPR000276">
    <property type="entry name" value="GPCR_Rhodpsn"/>
</dbReference>
<dbReference type="SUPFAM" id="SSF81321">
    <property type="entry name" value="Family A G protein-coupled receptor-like"/>
    <property type="match status" value="1"/>
</dbReference>
<evidence type="ECO:0000256" key="10">
    <source>
        <dbReference type="SAM" id="Phobius"/>
    </source>
</evidence>
<evidence type="ECO:0000313" key="12">
    <source>
        <dbReference type="Proteomes" id="UP000694865"/>
    </source>
</evidence>
<dbReference type="InterPro" id="IPR017452">
    <property type="entry name" value="GPCR_Rhodpsn_7TM"/>
</dbReference>
<keyword evidence="8 9" id="KW-0807">Transducer</keyword>
<evidence type="ECO:0000256" key="4">
    <source>
        <dbReference type="ARBA" id="ARBA00022989"/>
    </source>
</evidence>
<evidence type="ECO:0000256" key="8">
    <source>
        <dbReference type="ARBA" id="ARBA00023224"/>
    </source>
</evidence>
<feature type="transmembrane region" description="Helical" evidence="10">
    <location>
        <begin position="224"/>
        <end position="250"/>
    </location>
</feature>
<proteinExistence type="inferred from homology"/>
<dbReference type="Gene3D" id="1.20.1070.10">
    <property type="entry name" value="Rhodopsin 7-helix transmembrane proteins"/>
    <property type="match status" value="1"/>
</dbReference>
<feature type="transmembrane region" description="Helical" evidence="10">
    <location>
        <begin position="44"/>
        <end position="67"/>
    </location>
</feature>
<protein>
    <submittedName>
        <fullName evidence="13">Tachykinin-like peptides receptor 86C-like</fullName>
    </submittedName>
</protein>
<dbReference type="Pfam" id="PF00001">
    <property type="entry name" value="7tm_1"/>
    <property type="match status" value="1"/>
</dbReference>
<keyword evidence="7 9" id="KW-0675">Receptor</keyword>
<keyword evidence="3 9" id="KW-0812">Transmembrane</keyword>
<feature type="transmembrane region" description="Helical" evidence="10">
    <location>
        <begin position="79"/>
        <end position="99"/>
    </location>
</feature>
<evidence type="ECO:0000313" key="13">
    <source>
        <dbReference type="RefSeq" id="XP_006818109.1"/>
    </source>
</evidence>
<evidence type="ECO:0000256" key="7">
    <source>
        <dbReference type="ARBA" id="ARBA00023170"/>
    </source>
</evidence>
<dbReference type="PROSITE" id="PS50262">
    <property type="entry name" value="G_PROTEIN_RECEP_F1_2"/>
    <property type="match status" value="1"/>
</dbReference>
<sequence length="300" mass="34925">METTEEPVFALPSEINDMDYEELIQWFKQFLNISNYEFYTAEDLAVSVSVSIYTLTVIAIDRYYAVLYPMKLRMTNHRARYIIVVIWLLAVSMSAVQLVTARASPYELNDGDVEGDTVYFCYERMNPDVAKAYEMFILTITYVMPLVIQCFAYYNVGKRLWGRQLPGNADESRDIAHNKSKKKMIKMLVTVVTLFALCWLPLQVFNAVHIFLPYLYRDVDSQNIMRICNSCFLLLACANSFMNPFVYGLVNDTFRADLKRLILCRSRNRNTFRNSGVSQFTRTTRNTSWKRSSNTEQSTH</sequence>
<comment type="similarity">
    <text evidence="2 9">Belongs to the G-protein coupled receptor 1 family.</text>
</comment>